<dbReference type="RefSeq" id="WP_378560893.1">
    <property type="nucleotide sequence ID" value="NZ_JBHSDL010000014.1"/>
</dbReference>
<comment type="caution">
    <text evidence="1">The sequence shown here is derived from an EMBL/GenBank/DDBJ whole genome shotgun (WGS) entry which is preliminary data.</text>
</comment>
<name>A0ABV8VHM9_9NOCA</name>
<dbReference type="EMBL" id="JBHSDL010000014">
    <property type="protein sequence ID" value="MFC4374974.1"/>
    <property type="molecule type" value="Genomic_DNA"/>
</dbReference>
<keyword evidence="2" id="KW-1185">Reference proteome</keyword>
<reference evidence="2" key="1">
    <citation type="journal article" date="2019" name="Int. J. Syst. Evol. Microbiol.">
        <title>The Global Catalogue of Microorganisms (GCM) 10K type strain sequencing project: providing services to taxonomists for standard genome sequencing and annotation.</title>
        <authorList>
            <consortium name="The Broad Institute Genomics Platform"/>
            <consortium name="The Broad Institute Genome Sequencing Center for Infectious Disease"/>
            <person name="Wu L."/>
            <person name="Ma J."/>
        </authorList>
    </citation>
    <scope>NUCLEOTIDE SEQUENCE [LARGE SCALE GENOMIC DNA]</scope>
    <source>
        <strain evidence="2">IBRC-M 10490</strain>
    </source>
</reference>
<accession>A0ABV8VHM9</accession>
<dbReference type="Proteomes" id="UP001595844">
    <property type="component" value="Unassembled WGS sequence"/>
</dbReference>
<evidence type="ECO:0000313" key="2">
    <source>
        <dbReference type="Proteomes" id="UP001595844"/>
    </source>
</evidence>
<gene>
    <name evidence="1" type="ORF">ACFO5K_12790</name>
</gene>
<proteinExistence type="predicted"/>
<evidence type="ECO:0008006" key="3">
    <source>
        <dbReference type="Google" id="ProtNLM"/>
    </source>
</evidence>
<sequence length="180" mass="19309">MPYSSPPADCLIVLTVGREAVSDFAGSLYDPSVELRSERPEQDGSKLLTCYGAYTGSQGTAGDGVSANTVFITLRVDQPGASGDGDVVEQTRRSFTSYRDEHTSAVKILPDLGDDAYSYREVADRDVAVNVDFRKGNATMHIRLNRSHAGAPLPHQETSVESDALTLARALADNLDSLLS</sequence>
<organism evidence="1 2">
    <name type="scientific">Nocardia halotolerans</name>
    <dbReference type="NCBI Taxonomy" id="1755878"/>
    <lineage>
        <taxon>Bacteria</taxon>
        <taxon>Bacillati</taxon>
        <taxon>Actinomycetota</taxon>
        <taxon>Actinomycetes</taxon>
        <taxon>Mycobacteriales</taxon>
        <taxon>Nocardiaceae</taxon>
        <taxon>Nocardia</taxon>
    </lineage>
</organism>
<evidence type="ECO:0000313" key="1">
    <source>
        <dbReference type="EMBL" id="MFC4374974.1"/>
    </source>
</evidence>
<protein>
    <recommendedName>
        <fullName evidence="3">Lipoprotein</fullName>
    </recommendedName>
</protein>